<evidence type="ECO:0000256" key="11">
    <source>
        <dbReference type="SAM" id="MobiDB-lite"/>
    </source>
</evidence>
<evidence type="ECO:0000313" key="14">
    <source>
        <dbReference type="Proteomes" id="UP000559256"/>
    </source>
</evidence>
<proteinExistence type="inferred from homology"/>
<dbReference type="CDD" id="cd11065">
    <property type="entry name" value="CYP64-like"/>
    <property type="match status" value="1"/>
</dbReference>
<dbReference type="InterPro" id="IPR036396">
    <property type="entry name" value="Cyt_P450_sf"/>
</dbReference>
<evidence type="ECO:0000256" key="9">
    <source>
        <dbReference type="PIRSR" id="PIRSR602401-1"/>
    </source>
</evidence>
<evidence type="ECO:0000256" key="2">
    <source>
        <dbReference type="ARBA" id="ARBA00005179"/>
    </source>
</evidence>
<dbReference type="GO" id="GO:0016705">
    <property type="term" value="F:oxidoreductase activity, acting on paired donors, with incorporation or reduction of molecular oxygen"/>
    <property type="evidence" value="ECO:0007669"/>
    <property type="project" value="InterPro"/>
</dbReference>
<organism evidence="13 14">
    <name type="scientific">Tetrapyrgos nigripes</name>
    <dbReference type="NCBI Taxonomy" id="182062"/>
    <lineage>
        <taxon>Eukaryota</taxon>
        <taxon>Fungi</taxon>
        <taxon>Dikarya</taxon>
        <taxon>Basidiomycota</taxon>
        <taxon>Agaricomycotina</taxon>
        <taxon>Agaricomycetes</taxon>
        <taxon>Agaricomycetidae</taxon>
        <taxon>Agaricales</taxon>
        <taxon>Marasmiineae</taxon>
        <taxon>Marasmiaceae</taxon>
        <taxon>Tetrapyrgos</taxon>
    </lineage>
</organism>
<dbReference type="OrthoDB" id="1103324at2759"/>
<sequence length="485" mass="55084">MIYEGTGFPVLVGVLIIALAILYLRGNRGPLPPGPPRLPIVGNLKYLTVLGKPRPWHLFHRFAQEYGPLTYLELLGKPVVIINSAKAATELLDRRASNYSRPRMIVASEYLSGNLNFAMSNGDIWRRMRRASEAQLGVKSLLEFETIQTDEGILFAYEMLTQPEKRKNNVRRVMASTILSIMYDQPPLRSLDDPSVRLMDEYMDKMRTALQPGSHLVETMPILEHLPAFLAPWKKYAKKNFQKLSSMFLEKYEVVKDKMVSGEHRPSLCSKLVESRSRHELNDLESAWAAAMIYGAGYETTSASLAWFFLIMIQFPHIQRKAQEEIDTVIGRSRLPSFSDMNHLPFVRAIIREMLRWRPPGPFGIIYQSVRDDYFDGKIIPKGSVCIPNIWTINRDPQIYGTDATEFRPERHLTSDGKLKDEKDEGNFTFGFGKRVCVGRYFANKGLFIDITMILWGMSIKPSPNGSGQIVIPSTSEDVGEGVIS</sequence>
<evidence type="ECO:0000256" key="6">
    <source>
        <dbReference type="ARBA" id="ARBA00023002"/>
    </source>
</evidence>
<protein>
    <recommendedName>
        <fullName evidence="15">Cytochrome P450</fullName>
    </recommendedName>
</protein>
<keyword evidence="4 9" id="KW-0349">Heme</keyword>
<keyword evidence="8 10" id="KW-0503">Monooxygenase</keyword>
<evidence type="ECO:0000256" key="8">
    <source>
        <dbReference type="ARBA" id="ARBA00023033"/>
    </source>
</evidence>
<evidence type="ECO:0000256" key="10">
    <source>
        <dbReference type="RuleBase" id="RU000461"/>
    </source>
</evidence>
<evidence type="ECO:0000313" key="13">
    <source>
        <dbReference type="EMBL" id="KAF5354455.1"/>
    </source>
</evidence>
<evidence type="ECO:0000256" key="12">
    <source>
        <dbReference type="SAM" id="Phobius"/>
    </source>
</evidence>
<dbReference type="Pfam" id="PF00067">
    <property type="entry name" value="p450"/>
    <property type="match status" value="1"/>
</dbReference>
<feature type="compositionally biased region" description="Polar residues" evidence="11">
    <location>
        <begin position="465"/>
        <end position="477"/>
    </location>
</feature>
<evidence type="ECO:0008006" key="15">
    <source>
        <dbReference type="Google" id="ProtNLM"/>
    </source>
</evidence>
<dbReference type="GO" id="GO:0005506">
    <property type="term" value="F:iron ion binding"/>
    <property type="evidence" value="ECO:0007669"/>
    <property type="project" value="InterPro"/>
</dbReference>
<reference evidence="13 14" key="1">
    <citation type="journal article" date="2020" name="ISME J.">
        <title>Uncovering the hidden diversity of litter-decomposition mechanisms in mushroom-forming fungi.</title>
        <authorList>
            <person name="Floudas D."/>
            <person name="Bentzer J."/>
            <person name="Ahren D."/>
            <person name="Johansson T."/>
            <person name="Persson P."/>
            <person name="Tunlid A."/>
        </authorList>
    </citation>
    <scope>NUCLEOTIDE SEQUENCE [LARGE SCALE GENOMIC DNA]</scope>
    <source>
        <strain evidence="13 14">CBS 291.85</strain>
    </source>
</reference>
<feature type="binding site" description="axial binding residue" evidence="9">
    <location>
        <position position="437"/>
    </location>
    <ligand>
        <name>heme</name>
        <dbReference type="ChEBI" id="CHEBI:30413"/>
    </ligand>
    <ligandPart>
        <name>Fe</name>
        <dbReference type="ChEBI" id="CHEBI:18248"/>
    </ligandPart>
</feature>
<dbReference type="Proteomes" id="UP000559256">
    <property type="component" value="Unassembled WGS sequence"/>
</dbReference>
<keyword evidence="12" id="KW-1133">Transmembrane helix</keyword>
<dbReference type="PANTHER" id="PTHR46300">
    <property type="entry name" value="P450, PUTATIVE (EUROFUNG)-RELATED-RELATED"/>
    <property type="match status" value="1"/>
</dbReference>
<gene>
    <name evidence="13" type="ORF">D9758_012385</name>
</gene>
<dbReference type="InterPro" id="IPR017972">
    <property type="entry name" value="Cyt_P450_CS"/>
</dbReference>
<evidence type="ECO:0000256" key="4">
    <source>
        <dbReference type="ARBA" id="ARBA00022617"/>
    </source>
</evidence>
<keyword evidence="7 9" id="KW-0408">Iron</keyword>
<keyword evidence="6 10" id="KW-0560">Oxidoreductase</keyword>
<keyword evidence="14" id="KW-1185">Reference proteome</keyword>
<comment type="pathway">
    <text evidence="2">Secondary metabolite biosynthesis.</text>
</comment>
<dbReference type="GO" id="GO:0020037">
    <property type="term" value="F:heme binding"/>
    <property type="evidence" value="ECO:0007669"/>
    <property type="project" value="InterPro"/>
</dbReference>
<evidence type="ECO:0000256" key="5">
    <source>
        <dbReference type="ARBA" id="ARBA00022723"/>
    </source>
</evidence>
<keyword evidence="12" id="KW-0472">Membrane</keyword>
<dbReference type="InterPro" id="IPR001128">
    <property type="entry name" value="Cyt_P450"/>
</dbReference>
<dbReference type="PRINTS" id="PR00463">
    <property type="entry name" value="EP450I"/>
</dbReference>
<dbReference type="PROSITE" id="PS00086">
    <property type="entry name" value="CYTOCHROME_P450"/>
    <property type="match status" value="1"/>
</dbReference>
<evidence type="ECO:0000256" key="3">
    <source>
        <dbReference type="ARBA" id="ARBA00010617"/>
    </source>
</evidence>
<feature type="region of interest" description="Disordered" evidence="11">
    <location>
        <begin position="465"/>
        <end position="485"/>
    </location>
</feature>
<dbReference type="InterPro" id="IPR050364">
    <property type="entry name" value="Cytochrome_P450_fung"/>
</dbReference>
<dbReference type="SUPFAM" id="SSF48264">
    <property type="entry name" value="Cytochrome P450"/>
    <property type="match status" value="1"/>
</dbReference>
<dbReference type="AlphaFoldDB" id="A0A8H5D6H3"/>
<comment type="caution">
    <text evidence="13">The sequence shown here is derived from an EMBL/GenBank/DDBJ whole genome shotgun (WGS) entry which is preliminary data.</text>
</comment>
<comment type="similarity">
    <text evidence="3 10">Belongs to the cytochrome P450 family.</text>
</comment>
<accession>A0A8H5D6H3</accession>
<evidence type="ECO:0000256" key="7">
    <source>
        <dbReference type="ARBA" id="ARBA00023004"/>
    </source>
</evidence>
<keyword evidence="5 9" id="KW-0479">Metal-binding</keyword>
<dbReference type="GO" id="GO:0004497">
    <property type="term" value="F:monooxygenase activity"/>
    <property type="evidence" value="ECO:0007669"/>
    <property type="project" value="UniProtKB-KW"/>
</dbReference>
<evidence type="ECO:0000256" key="1">
    <source>
        <dbReference type="ARBA" id="ARBA00001971"/>
    </source>
</evidence>
<keyword evidence="12" id="KW-0812">Transmembrane</keyword>
<comment type="cofactor">
    <cofactor evidence="1 9">
        <name>heme</name>
        <dbReference type="ChEBI" id="CHEBI:30413"/>
    </cofactor>
</comment>
<dbReference type="InterPro" id="IPR002401">
    <property type="entry name" value="Cyt_P450_E_grp-I"/>
</dbReference>
<feature type="transmembrane region" description="Helical" evidence="12">
    <location>
        <begin position="6"/>
        <end position="24"/>
    </location>
</feature>
<name>A0A8H5D6H3_9AGAR</name>
<dbReference type="EMBL" id="JAACJM010000059">
    <property type="protein sequence ID" value="KAF5354455.1"/>
    <property type="molecule type" value="Genomic_DNA"/>
</dbReference>
<dbReference type="PRINTS" id="PR00385">
    <property type="entry name" value="P450"/>
</dbReference>
<dbReference type="Gene3D" id="1.10.630.10">
    <property type="entry name" value="Cytochrome P450"/>
    <property type="match status" value="1"/>
</dbReference>
<dbReference type="PANTHER" id="PTHR46300:SF7">
    <property type="entry name" value="P450, PUTATIVE (EUROFUNG)-RELATED"/>
    <property type="match status" value="1"/>
</dbReference>